<comment type="subcellular location">
    <subcellularLocation>
        <location evidence="1">Nucleus</location>
    </subcellularLocation>
</comment>
<comment type="caution">
    <text evidence="7">The sequence shown here is derived from an EMBL/GenBank/DDBJ whole genome shotgun (WGS) entry which is preliminary data.</text>
</comment>
<dbReference type="GO" id="GO:0046982">
    <property type="term" value="F:protein heterodimerization activity"/>
    <property type="evidence" value="ECO:0007669"/>
    <property type="project" value="InterPro"/>
</dbReference>
<protein>
    <recommendedName>
        <fullName evidence="6">Bromodomain associated domain-containing protein</fullName>
    </recommendedName>
</protein>
<dbReference type="Proteomes" id="UP001196413">
    <property type="component" value="Unassembled WGS sequence"/>
</dbReference>
<proteinExistence type="predicted"/>
<dbReference type="GO" id="GO:0002039">
    <property type="term" value="F:p53 binding"/>
    <property type="evidence" value="ECO:0007669"/>
    <property type="project" value="TreeGrafter"/>
</dbReference>
<feature type="compositionally biased region" description="Basic and acidic residues" evidence="5">
    <location>
        <begin position="345"/>
        <end position="359"/>
    </location>
</feature>
<evidence type="ECO:0000259" key="6">
    <source>
        <dbReference type="SMART" id="SM00576"/>
    </source>
</evidence>
<dbReference type="Pfam" id="PF07524">
    <property type="entry name" value="Bromo_TP"/>
    <property type="match status" value="1"/>
</dbReference>
<evidence type="ECO:0000313" key="8">
    <source>
        <dbReference type="Proteomes" id="UP001196413"/>
    </source>
</evidence>
<dbReference type="Gene3D" id="1.10.20.10">
    <property type="entry name" value="Histone, subunit A"/>
    <property type="match status" value="1"/>
</dbReference>
<evidence type="ECO:0000256" key="3">
    <source>
        <dbReference type="ARBA" id="ARBA00023163"/>
    </source>
</evidence>
<evidence type="ECO:0000256" key="5">
    <source>
        <dbReference type="SAM" id="MobiDB-lite"/>
    </source>
</evidence>
<reference evidence="7" key="1">
    <citation type="submission" date="2021-06" db="EMBL/GenBank/DDBJ databases">
        <title>Parelaphostrongylus tenuis whole genome reference sequence.</title>
        <authorList>
            <person name="Garwood T.J."/>
            <person name="Larsen P.A."/>
            <person name="Fountain-Jones N.M."/>
            <person name="Garbe J.R."/>
            <person name="Macchietto M.G."/>
            <person name="Kania S.A."/>
            <person name="Gerhold R.W."/>
            <person name="Richards J.E."/>
            <person name="Wolf T.M."/>
        </authorList>
    </citation>
    <scope>NUCLEOTIDE SEQUENCE</scope>
    <source>
        <strain evidence="7">MNPRO001-30</strain>
        <tissue evidence="7">Meninges</tissue>
    </source>
</reference>
<gene>
    <name evidence="7" type="ORF">KIN20_034649</name>
</gene>
<feature type="compositionally biased region" description="Polar residues" evidence="5">
    <location>
        <begin position="329"/>
        <end position="344"/>
    </location>
</feature>
<evidence type="ECO:0000256" key="1">
    <source>
        <dbReference type="ARBA" id="ARBA00004123"/>
    </source>
</evidence>
<evidence type="ECO:0000313" key="7">
    <source>
        <dbReference type="EMBL" id="KAJ1372479.1"/>
    </source>
</evidence>
<feature type="domain" description="Bromodomain associated" evidence="6">
    <location>
        <begin position="5"/>
        <end position="81"/>
    </location>
</feature>
<keyword evidence="3" id="KW-0804">Transcription</keyword>
<feature type="compositionally biased region" description="Basic and acidic residues" evidence="5">
    <location>
        <begin position="172"/>
        <end position="182"/>
    </location>
</feature>
<dbReference type="InterPro" id="IPR009072">
    <property type="entry name" value="Histone-fold"/>
</dbReference>
<dbReference type="EMBL" id="JAHQIW010007148">
    <property type="protein sequence ID" value="KAJ1372479.1"/>
    <property type="molecule type" value="Genomic_DNA"/>
</dbReference>
<feature type="region of interest" description="Disordered" evidence="5">
    <location>
        <begin position="115"/>
        <end position="138"/>
    </location>
</feature>
<accession>A0AAD5RCW7</accession>
<sequence length="433" mass="48609">MDVMSRYLNAQLRAATSRCIGQIGFTHANTECVDVLTDVMKLYLKQIASHMHDFTELSGRTMPTLIDVELVFKKMRISVPELYQFMRQVRSMDPYIARPIQPILYDKPKNKIQSNIEKSKEKSCTDIHDMGNQETSLSMTPLPNFLEATASSLLWQVAKSSSHSSLSNNVKESTRPRERSKDSATSSSSLQSLSSAVEDADNSTSIQSIRKETKKRWTAARSRSQTPKKSRISSSSGSLADTVDKSAEQLCISHTSNDIEDNISATNLSKCQEESKTTTNDGSQANIRKVPILRIRNLHDGTCSVKVENERLVINIKKSIARARLEAYNSGSRMTTPPARTTQESTEKTSVEKRKQERTRCRKPTPFPYLVSDLIRNSYIVLSACMTGRAFPMVKSVENANESTTSTHHETLTTSDIVDEIIWRHLAQRNPLP</sequence>
<dbReference type="GO" id="GO:0045944">
    <property type="term" value="P:positive regulation of transcription by RNA polymerase II"/>
    <property type="evidence" value="ECO:0007669"/>
    <property type="project" value="TreeGrafter"/>
</dbReference>
<feature type="region of interest" description="Disordered" evidence="5">
    <location>
        <begin position="328"/>
        <end position="360"/>
    </location>
</feature>
<dbReference type="AlphaFoldDB" id="A0AAD5RCW7"/>
<feature type="region of interest" description="Disordered" evidence="5">
    <location>
        <begin position="164"/>
        <end position="243"/>
    </location>
</feature>
<evidence type="ECO:0000256" key="4">
    <source>
        <dbReference type="ARBA" id="ARBA00023242"/>
    </source>
</evidence>
<evidence type="ECO:0000256" key="2">
    <source>
        <dbReference type="ARBA" id="ARBA00023015"/>
    </source>
</evidence>
<keyword evidence="8" id="KW-1185">Reference proteome</keyword>
<organism evidence="7 8">
    <name type="scientific">Parelaphostrongylus tenuis</name>
    <name type="common">Meningeal worm</name>
    <dbReference type="NCBI Taxonomy" id="148309"/>
    <lineage>
        <taxon>Eukaryota</taxon>
        <taxon>Metazoa</taxon>
        <taxon>Ecdysozoa</taxon>
        <taxon>Nematoda</taxon>
        <taxon>Chromadorea</taxon>
        <taxon>Rhabditida</taxon>
        <taxon>Rhabditina</taxon>
        <taxon>Rhabditomorpha</taxon>
        <taxon>Strongyloidea</taxon>
        <taxon>Metastrongylidae</taxon>
        <taxon>Parelaphostrongylus</taxon>
    </lineage>
</organism>
<keyword evidence="4" id="KW-0539">Nucleus</keyword>
<dbReference type="GO" id="GO:0005669">
    <property type="term" value="C:transcription factor TFIID complex"/>
    <property type="evidence" value="ECO:0007669"/>
    <property type="project" value="TreeGrafter"/>
</dbReference>
<dbReference type="InterPro" id="IPR006565">
    <property type="entry name" value="BTP"/>
</dbReference>
<keyword evidence="2" id="KW-0805">Transcription regulation</keyword>
<feature type="compositionally biased region" description="Basic and acidic residues" evidence="5">
    <location>
        <begin position="117"/>
        <end position="131"/>
    </location>
</feature>
<name>A0AAD5RCW7_PARTN</name>
<feature type="compositionally biased region" description="Low complexity" evidence="5">
    <location>
        <begin position="183"/>
        <end position="195"/>
    </location>
</feature>
<dbReference type="PANTHER" id="PTHR46452">
    <property type="entry name" value="TRANSCRIPTION INITIATION FACTOR TFIID SUBUNIT 3"/>
    <property type="match status" value="1"/>
</dbReference>
<dbReference type="PANTHER" id="PTHR46452:SF1">
    <property type="entry name" value="TRANSCRIPTION INITIATION FACTOR TFIID SUBUNIT 3"/>
    <property type="match status" value="1"/>
</dbReference>
<dbReference type="SMART" id="SM00576">
    <property type="entry name" value="BTP"/>
    <property type="match status" value="1"/>
</dbReference>